<evidence type="ECO:0000313" key="5">
    <source>
        <dbReference type="Proteomes" id="UP000077628"/>
    </source>
</evidence>
<name>A0A177NPN5_9GAMM</name>
<feature type="transmembrane region" description="Helical" evidence="2">
    <location>
        <begin position="112"/>
        <end position="133"/>
    </location>
</feature>
<evidence type="ECO:0000256" key="2">
    <source>
        <dbReference type="SAM" id="Phobius"/>
    </source>
</evidence>
<organism evidence="4 5">
    <name type="scientific">Methylomonas koyamae</name>
    <dbReference type="NCBI Taxonomy" id="702114"/>
    <lineage>
        <taxon>Bacteria</taxon>
        <taxon>Pseudomonadati</taxon>
        <taxon>Pseudomonadota</taxon>
        <taxon>Gammaproteobacteria</taxon>
        <taxon>Methylococcales</taxon>
        <taxon>Methylococcaceae</taxon>
        <taxon>Methylomonas</taxon>
    </lineage>
</organism>
<evidence type="ECO:0000259" key="3">
    <source>
        <dbReference type="Pfam" id="PF13490"/>
    </source>
</evidence>
<comment type="caution">
    <text evidence="4">The sequence shown here is derived from an EMBL/GenBank/DDBJ whole genome shotgun (WGS) entry which is preliminary data.</text>
</comment>
<gene>
    <name evidence="4" type="ORF">A1355_04470</name>
</gene>
<dbReference type="OrthoDB" id="7554380at2"/>
<dbReference type="Proteomes" id="UP000077628">
    <property type="component" value="Unassembled WGS sequence"/>
</dbReference>
<dbReference type="InterPro" id="IPR041916">
    <property type="entry name" value="Anti_sigma_zinc_sf"/>
</dbReference>
<dbReference type="EMBL" id="LUUK01000159">
    <property type="protein sequence ID" value="OAI19293.1"/>
    <property type="molecule type" value="Genomic_DNA"/>
</dbReference>
<dbReference type="Pfam" id="PF13490">
    <property type="entry name" value="zf-HC2"/>
    <property type="match status" value="1"/>
</dbReference>
<keyword evidence="5" id="KW-1185">Reference proteome</keyword>
<proteinExistence type="predicted"/>
<protein>
    <recommendedName>
        <fullName evidence="3">Putative zinc-finger domain-containing protein</fullName>
    </recommendedName>
</protein>
<dbReference type="AlphaFoldDB" id="A0A177NPN5"/>
<dbReference type="RefSeq" id="WP_064028054.1">
    <property type="nucleotide sequence ID" value="NZ_LUUK01000159.1"/>
</dbReference>
<feature type="region of interest" description="Disordered" evidence="1">
    <location>
        <begin position="84"/>
        <end position="105"/>
    </location>
</feature>
<keyword evidence="2" id="KW-0472">Membrane</keyword>
<accession>A0A177NPN5</accession>
<keyword evidence="2" id="KW-0812">Transmembrane</keyword>
<sequence length="225" mass="24546">MNAEAHTQAQHQQVQRLLPWYANDSLPEAEYRLVDKHIRTCLTCRRELQGLKKLAQAISQSTDLDIAAETSFANVSAKLRSCDRSADSAAPNDRQVPSRTPRRSNAYSKHRGFRYALAASILLALMPLGWQLMPIGTDGYRTLATAKPAGLAAPTLRVVFANTVSATDISAVLRDLHGEQQGEANSVGALTVRLSTEDGHPNLEQAIALLRSRSDVLLAEPVIQP</sequence>
<dbReference type="InterPro" id="IPR027383">
    <property type="entry name" value="Znf_put"/>
</dbReference>
<dbReference type="Gene3D" id="1.10.10.1320">
    <property type="entry name" value="Anti-sigma factor, zinc-finger domain"/>
    <property type="match status" value="1"/>
</dbReference>
<keyword evidence="2" id="KW-1133">Transmembrane helix</keyword>
<reference evidence="5" key="1">
    <citation type="submission" date="2016-03" db="EMBL/GenBank/DDBJ databases">
        <authorList>
            <person name="Heylen K."/>
            <person name="De Vos P."/>
            <person name="Vekeman B."/>
        </authorList>
    </citation>
    <scope>NUCLEOTIDE SEQUENCE [LARGE SCALE GENOMIC DNA]</scope>
    <source>
        <strain evidence="5">R-45383</strain>
    </source>
</reference>
<evidence type="ECO:0000313" key="4">
    <source>
        <dbReference type="EMBL" id="OAI19293.1"/>
    </source>
</evidence>
<feature type="compositionally biased region" description="Polar residues" evidence="1">
    <location>
        <begin position="95"/>
        <end position="105"/>
    </location>
</feature>
<evidence type="ECO:0000256" key="1">
    <source>
        <dbReference type="SAM" id="MobiDB-lite"/>
    </source>
</evidence>
<dbReference type="STRING" id="702114.A1355_04470"/>
<feature type="domain" description="Putative zinc-finger" evidence="3">
    <location>
        <begin position="12"/>
        <end position="45"/>
    </location>
</feature>